<dbReference type="InterPro" id="IPR001736">
    <property type="entry name" value="PLipase_D/transphosphatidylase"/>
</dbReference>
<dbReference type="GO" id="GO:0005739">
    <property type="term" value="C:mitochondrion"/>
    <property type="evidence" value="ECO:0007669"/>
    <property type="project" value="UniProtKB-SubCell"/>
</dbReference>
<evidence type="ECO:0000313" key="13">
    <source>
        <dbReference type="EMBL" id="KAK7571209.1"/>
    </source>
</evidence>
<evidence type="ECO:0000256" key="10">
    <source>
        <dbReference type="ARBA" id="ARBA00048586"/>
    </source>
</evidence>
<evidence type="ECO:0000256" key="6">
    <source>
        <dbReference type="ARBA" id="ARBA00022737"/>
    </source>
</evidence>
<dbReference type="GO" id="GO:0032049">
    <property type="term" value="P:cardiolipin biosynthetic process"/>
    <property type="evidence" value="ECO:0007669"/>
    <property type="project" value="InterPro"/>
</dbReference>
<keyword evidence="11" id="KW-0067">ATP-binding</keyword>
<dbReference type="Pfam" id="PF13091">
    <property type="entry name" value="PLDc_2"/>
    <property type="match status" value="1"/>
</dbReference>
<comment type="pathway">
    <text evidence="2 11">Phospholipid metabolism; phosphatidylglycerol biosynthesis; phosphatidylglycerol from CDP-diacylglycerol: step 1/2.</text>
</comment>
<name>A0AAN9TH74_9HEMI</name>
<evidence type="ECO:0000256" key="8">
    <source>
        <dbReference type="ARBA" id="ARBA00023209"/>
    </source>
</evidence>
<evidence type="ECO:0000259" key="12">
    <source>
        <dbReference type="PROSITE" id="PS50035"/>
    </source>
</evidence>
<comment type="caution">
    <text evidence="13">The sequence shown here is derived from an EMBL/GenBank/DDBJ whole genome shotgun (WGS) entry which is preliminary data.</text>
</comment>
<dbReference type="AlphaFoldDB" id="A0AAN9TH74"/>
<dbReference type="GO" id="GO:0005524">
    <property type="term" value="F:ATP binding"/>
    <property type="evidence" value="ECO:0007669"/>
    <property type="project" value="UniProtKB-KW"/>
</dbReference>
<evidence type="ECO:0000313" key="14">
    <source>
        <dbReference type="Proteomes" id="UP001367676"/>
    </source>
</evidence>
<keyword evidence="11" id="KW-0547">Nucleotide-binding</keyword>
<evidence type="ECO:0000256" key="2">
    <source>
        <dbReference type="ARBA" id="ARBA00005042"/>
    </source>
</evidence>
<accession>A0AAN9TH74</accession>
<dbReference type="SUPFAM" id="SSF56024">
    <property type="entry name" value="Phospholipase D/nuclease"/>
    <property type="match status" value="1"/>
</dbReference>
<dbReference type="Proteomes" id="UP001367676">
    <property type="component" value="Unassembled WGS sequence"/>
</dbReference>
<dbReference type="InterPro" id="IPR016270">
    <property type="entry name" value="PGS1"/>
</dbReference>
<comment type="similarity">
    <text evidence="3 11">Belongs to the CDP-alcohol phosphatidyltransferase class-II family.</text>
</comment>
<evidence type="ECO:0000256" key="5">
    <source>
        <dbReference type="ARBA" id="ARBA00022679"/>
    </source>
</evidence>
<keyword evidence="6" id="KW-0677">Repeat</keyword>
<dbReference type="EMBL" id="JBBCAQ010000041">
    <property type="protein sequence ID" value="KAK7571209.1"/>
    <property type="molecule type" value="Genomic_DNA"/>
</dbReference>
<evidence type="ECO:0000256" key="1">
    <source>
        <dbReference type="ARBA" id="ARBA00003537"/>
    </source>
</evidence>
<dbReference type="Gene3D" id="3.30.870.10">
    <property type="entry name" value="Endonuclease Chain A"/>
    <property type="match status" value="1"/>
</dbReference>
<keyword evidence="11" id="KW-0496">Mitochondrion</keyword>
<dbReference type="PANTHER" id="PTHR12586">
    <property type="entry name" value="CDP-DIACYLGLYCEROL--SERINE O-PHOSPHATIDYLTRANSFERASE"/>
    <property type="match status" value="1"/>
</dbReference>
<dbReference type="InterPro" id="IPR025202">
    <property type="entry name" value="PLD-like_dom"/>
</dbReference>
<dbReference type="GO" id="GO:0008444">
    <property type="term" value="F:CDP-diacylglycerol-glycerol-3-phosphate 3-phosphatidyltransferase activity"/>
    <property type="evidence" value="ECO:0007669"/>
    <property type="project" value="UniProtKB-EC"/>
</dbReference>
<keyword evidence="8 11" id="KW-0594">Phospholipid biosynthesis</keyword>
<evidence type="ECO:0000256" key="3">
    <source>
        <dbReference type="ARBA" id="ARBA00010682"/>
    </source>
</evidence>
<comment type="subcellular location">
    <subcellularLocation>
        <location evidence="11">Mitochondrion</location>
    </subcellularLocation>
</comment>
<comment type="catalytic activity">
    <reaction evidence="10 11">
        <text>a CDP-1,2-diacyl-sn-glycerol + sn-glycerol 3-phosphate = a 1,2-diacyl-sn-glycero-3-phospho-(1'-sn-glycero-3'-phosphate) + CMP + H(+)</text>
        <dbReference type="Rhea" id="RHEA:12593"/>
        <dbReference type="ChEBI" id="CHEBI:15378"/>
        <dbReference type="ChEBI" id="CHEBI:57597"/>
        <dbReference type="ChEBI" id="CHEBI:58332"/>
        <dbReference type="ChEBI" id="CHEBI:60110"/>
        <dbReference type="ChEBI" id="CHEBI:60377"/>
        <dbReference type="EC" id="2.7.8.5"/>
    </reaction>
</comment>
<evidence type="ECO:0000256" key="4">
    <source>
        <dbReference type="ARBA" id="ARBA00022516"/>
    </source>
</evidence>
<organism evidence="13 14">
    <name type="scientific">Parthenolecanium corni</name>
    <dbReference type="NCBI Taxonomy" id="536013"/>
    <lineage>
        <taxon>Eukaryota</taxon>
        <taxon>Metazoa</taxon>
        <taxon>Ecdysozoa</taxon>
        <taxon>Arthropoda</taxon>
        <taxon>Hexapoda</taxon>
        <taxon>Insecta</taxon>
        <taxon>Pterygota</taxon>
        <taxon>Neoptera</taxon>
        <taxon>Paraneoptera</taxon>
        <taxon>Hemiptera</taxon>
        <taxon>Sternorrhyncha</taxon>
        <taxon>Coccoidea</taxon>
        <taxon>Coccidae</taxon>
        <taxon>Parthenolecanium</taxon>
    </lineage>
</organism>
<comment type="function">
    <text evidence="1 11">Functions in the biosynthesis of the anionic phospholipids phosphatidylglycerol and cardiolipin.</text>
</comment>
<keyword evidence="14" id="KW-1185">Reference proteome</keyword>
<evidence type="ECO:0000256" key="7">
    <source>
        <dbReference type="ARBA" id="ARBA00023098"/>
    </source>
</evidence>
<keyword evidence="9 11" id="KW-1208">Phospholipid metabolism</keyword>
<keyword evidence="5 11" id="KW-0808">Transferase</keyword>
<gene>
    <name evidence="13" type="ORF">V9T40_014813</name>
</gene>
<dbReference type="PROSITE" id="PS50035">
    <property type="entry name" value="PLD"/>
    <property type="match status" value="1"/>
</dbReference>
<feature type="domain" description="PLD phosphodiesterase" evidence="12">
    <location>
        <begin position="141"/>
        <end position="167"/>
    </location>
</feature>
<proteinExistence type="inferred from homology"/>
<keyword evidence="4 11" id="KW-0444">Lipid biosynthesis</keyword>
<evidence type="ECO:0000256" key="11">
    <source>
        <dbReference type="RuleBase" id="RU365024"/>
    </source>
</evidence>
<dbReference type="EC" id="2.7.8.5" evidence="11"/>
<protein>
    <recommendedName>
        <fullName evidence="11">CDP-diacylglycerol--glycerol-3-phosphate 3-phosphatidyltransferase</fullName>
        <ecNumber evidence="11">2.7.8.5</ecNumber>
    </recommendedName>
</protein>
<dbReference type="PANTHER" id="PTHR12586:SF1">
    <property type="entry name" value="CDP-DIACYLGLYCEROL--GLYCEROL-3-PHOSPHATE 3-PHOSPHATIDYLTRANSFERASE, MITOCHONDRIAL"/>
    <property type="match status" value="1"/>
</dbReference>
<reference evidence="13 14" key="1">
    <citation type="submission" date="2024-03" db="EMBL/GenBank/DDBJ databases">
        <title>Adaptation during the transition from Ophiocordyceps entomopathogen to insect associate is accompanied by gene loss and intensified selection.</title>
        <authorList>
            <person name="Ward C.M."/>
            <person name="Onetto C.A."/>
            <person name="Borneman A.R."/>
        </authorList>
    </citation>
    <scope>NUCLEOTIDE SEQUENCE [LARGE SCALE GENOMIC DNA]</scope>
    <source>
        <strain evidence="13">AWRI1</strain>
        <tissue evidence="13">Single Adult Female</tissue>
    </source>
</reference>
<keyword evidence="7 11" id="KW-0443">Lipid metabolism</keyword>
<sequence>MVRLLLNSIQSIGLWLSSFTPSFPVSGDQVSILHQPDEFHQTLIDLCSQAKRRISLVSLYLGVGEKEQKLVNQFRSHIVDSSLKIKVLLDAVRGSRSETKTSRTMLLPRLKENPFSQVALFHSPKLKGILHTLLSTSYNELIGLQHIKLFIIDDNVIMSGANLSHDYFTNRQDRYVIVKNCG</sequence>
<evidence type="ECO:0000256" key="9">
    <source>
        <dbReference type="ARBA" id="ARBA00023264"/>
    </source>
</evidence>